<protein>
    <recommendedName>
        <fullName evidence="4">Thioredoxin domain-containing protein</fullName>
    </recommendedName>
</protein>
<dbReference type="SUPFAM" id="SSF52833">
    <property type="entry name" value="Thioredoxin-like"/>
    <property type="match status" value="1"/>
</dbReference>
<keyword evidence="3" id="KW-1185">Reference proteome</keyword>
<evidence type="ECO:0000313" key="2">
    <source>
        <dbReference type="EMBL" id="EFA83562.1"/>
    </source>
</evidence>
<sequence length="293" mass="33990">MLKYRLSILLSILFVLFINHSTLVESQASSFYIKLLNQDNYKETINDAKTNNQAVLLELYWNYDTFEFYHYLQQKIKPFPNIIIRGIDCNENEALCKQILQSAADQQQQQQQQQQLTDILDNISKSNNKHMEQVLIHNNNNNKNIDEYIIVTSKDIREICKIVGTPITIVELSGDNVLDILYNKENKSVLVQYYYGFSGHDKALYVPRFEALSSIFANEANFMIARVQCYENTVNCMDHGGMESRSMAILFSGKRQQAIIYQGDLDVKELSEFIQDEINGNEFKPNYSKKRSS</sequence>
<comment type="caution">
    <text evidence="2">The sequence shown here is derived from an EMBL/GenBank/DDBJ whole genome shotgun (WGS) entry which is preliminary data.</text>
</comment>
<evidence type="ECO:0000256" key="1">
    <source>
        <dbReference type="SAM" id="SignalP"/>
    </source>
</evidence>
<dbReference type="Gene3D" id="3.40.30.10">
    <property type="entry name" value="Glutaredoxin"/>
    <property type="match status" value="1"/>
</dbReference>
<evidence type="ECO:0008006" key="4">
    <source>
        <dbReference type="Google" id="ProtNLM"/>
    </source>
</evidence>
<dbReference type="Proteomes" id="UP000001396">
    <property type="component" value="Unassembled WGS sequence"/>
</dbReference>
<name>D3B2L4_HETP5</name>
<keyword evidence="1" id="KW-0732">Signal</keyword>
<dbReference type="CDD" id="cd02961">
    <property type="entry name" value="PDI_a_family"/>
    <property type="match status" value="1"/>
</dbReference>
<dbReference type="RefSeq" id="XP_020435679.1">
    <property type="nucleotide sequence ID" value="XM_020573607.1"/>
</dbReference>
<dbReference type="InterPro" id="IPR036249">
    <property type="entry name" value="Thioredoxin-like_sf"/>
</dbReference>
<evidence type="ECO:0000313" key="3">
    <source>
        <dbReference type="Proteomes" id="UP000001396"/>
    </source>
</evidence>
<gene>
    <name evidence="2" type="ORF">PPL_02628</name>
</gene>
<feature type="signal peptide" evidence="1">
    <location>
        <begin position="1"/>
        <end position="28"/>
    </location>
</feature>
<feature type="chain" id="PRO_5003041860" description="Thioredoxin domain-containing protein" evidence="1">
    <location>
        <begin position="29"/>
        <end position="293"/>
    </location>
</feature>
<dbReference type="AlphaFoldDB" id="D3B2L4"/>
<dbReference type="InParanoid" id="D3B2L4"/>
<dbReference type="EMBL" id="ADBJ01000010">
    <property type="protein sequence ID" value="EFA83562.1"/>
    <property type="molecule type" value="Genomic_DNA"/>
</dbReference>
<reference evidence="2 3" key="1">
    <citation type="journal article" date="2011" name="Genome Res.">
        <title>Phylogeny-wide analysis of social amoeba genomes highlights ancient origins for complex intercellular communication.</title>
        <authorList>
            <person name="Heidel A.J."/>
            <person name="Lawal H.M."/>
            <person name="Felder M."/>
            <person name="Schilde C."/>
            <person name="Helps N.R."/>
            <person name="Tunggal B."/>
            <person name="Rivero F."/>
            <person name="John U."/>
            <person name="Schleicher M."/>
            <person name="Eichinger L."/>
            <person name="Platzer M."/>
            <person name="Noegel A.A."/>
            <person name="Schaap P."/>
            <person name="Gloeckner G."/>
        </authorList>
    </citation>
    <scope>NUCLEOTIDE SEQUENCE [LARGE SCALE GENOMIC DNA]</scope>
    <source>
        <strain evidence="3">ATCC 26659 / Pp 5 / PN500</strain>
    </source>
</reference>
<accession>D3B2L4</accession>
<proteinExistence type="predicted"/>
<dbReference type="STRING" id="670386.D3B2L4"/>
<dbReference type="GeneID" id="31358151"/>
<organism evidence="2 3">
    <name type="scientific">Heterostelium pallidum (strain ATCC 26659 / Pp 5 / PN500)</name>
    <name type="common">Cellular slime mold</name>
    <name type="synonym">Polysphondylium pallidum</name>
    <dbReference type="NCBI Taxonomy" id="670386"/>
    <lineage>
        <taxon>Eukaryota</taxon>
        <taxon>Amoebozoa</taxon>
        <taxon>Evosea</taxon>
        <taxon>Eumycetozoa</taxon>
        <taxon>Dictyostelia</taxon>
        <taxon>Acytosteliales</taxon>
        <taxon>Acytosteliaceae</taxon>
        <taxon>Heterostelium</taxon>
    </lineage>
</organism>